<keyword evidence="2" id="KW-1185">Reference proteome</keyword>
<dbReference type="AlphaFoldDB" id="M2RJM4"/>
<evidence type="ECO:0000313" key="2">
    <source>
        <dbReference type="Proteomes" id="UP000016930"/>
    </source>
</evidence>
<organism evidence="1 2">
    <name type="scientific">Ceriporiopsis subvermispora (strain B)</name>
    <name type="common">White-rot fungus</name>
    <name type="synonym">Gelatoporia subvermispora</name>
    <dbReference type="NCBI Taxonomy" id="914234"/>
    <lineage>
        <taxon>Eukaryota</taxon>
        <taxon>Fungi</taxon>
        <taxon>Dikarya</taxon>
        <taxon>Basidiomycota</taxon>
        <taxon>Agaricomycotina</taxon>
        <taxon>Agaricomycetes</taxon>
        <taxon>Polyporales</taxon>
        <taxon>Gelatoporiaceae</taxon>
        <taxon>Gelatoporia</taxon>
    </lineage>
</organism>
<protein>
    <submittedName>
        <fullName evidence="1">Uncharacterized protein</fullName>
    </submittedName>
</protein>
<reference evidence="1 2" key="1">
    <citation type="journal article" date="2012" name="Proc. Natl. Acad. Sci. U.S.A.">
        <title>Comparative genomics of Ceriporiopsis subvermispora and Phanerochaete chrysosporium provide insight into selective ligninolysis.</title>
        <authorList>
            <person name="Fernandez-Fueyo E."/>
            <person name="Ruiz-Duenas F.J."/>
            <person name="Ferreira P."/>
            <person name="Floudas D."/>
            <person name="Hibbett D.S."/>
            <person name="Canessa P."/>
            <person name="Larrondo L.F."/>
            <person name="James T.Y."/>
            <person name="Seelenfreund D."/>
            <person name="Lobos S."/>
            <person name="Polanco R."/>
            <person name="Tello M."/>
            <person name="Honda Y."/>
            <person name="Watanabe T."/>
            <person name="Watanabe T."/>
            <person name="Ryu J.S."/>
            <person name="Kubicek C.P."/>
            <person name="Schmoll M."/>
            <person name="Gaskell J."/>
            <person name="Hammel K.E."/>
            <person name="St John F.J."/>
            <person name="Vanden Wymelenberg A."/>
            <person name="Sabat G."/>
            <person name="Splinter BonDurant S."/>
            <person name="Syed K."/>
            <person name="Yadav J.S."/>
            <person name="Doddapaneni H."/>
            <person name="Subramanian V."/>
            <person name="Lavin J.L."/>
            <person name="Oguiza J.A."/>
            <person name="Perez G."/>
            <person name="Pisabarro A.G."/>
            <person name="Ramirez L."/>
            <person name="Santoyo F."/>
            <person name="Master E."/>
            <person name="Coutinho P.M."/>
            <person name="Henrissat B."/>
            <person name="Lombard V."/>
            <person name="Magnuson J.K."/>
            <person name="Kuees U."/>
            <person name="Hori C."/>
            <person name="Igarashi K."/>
            <person name="Samejima M."/>
            <person name="Held B.W."/>
            <person name="Barry K.W."/>
            <person name="LaButti K.M."/>
            <person name="Lapidus A."/>
            <person name="Lindquist E.A."/>
            <person name="Lucas S.M."/>
            <person name="Riley R."/>
            <person name="Salamov A.A."/>
            <person name="Hoffmeister D."/>
            <person name="Schwenk D."/>
            <person name="Hadar Y."/>
            <person name="Yarden O."/>
            <person name="de Vries R.P."/>
            <person name="Wiebenga A."/>
            <person name="Stenlid J."/>
            <person name="Eastwood D."/>
            <person name="Grigoriev I.V."/>
            <person name="Berka R.M."/>
            <person name="Blanchette R.A."/>
            <person name="Kersten P."/>
            <person name="Martinez A.T."/>
            <person name="Vicuna R."/>
            <person name="Cullen D."/>
        </authorList>
    </citation>
    <scope>NUCLEOTIDE SEQUENCE [LARGE SCALE GENOMIC DNA]</scope>
    <source>
        <strain evidence="1 2">B</strain>
    </source>
</reference>
<gene>
    <name evidence="1" type="ORF">CERSUDRAFT_113850</name>
</gene>
<accession>M2RJM4</accession>
<proteinExistence type="predicted"/>
<dbReference type="HOGENOM" id="CLU_2026448_0_0_1"/>
<dbReference type="Proteomes" id="UP000016930">
    <property type="component" value="Unassembled WGS sequence"/>
</dbReference>
<sequence length="122" mass="13257">MKLATRTSHQQCKVGRRMTTADQLAFNHPITFGGSGSAFSPPPDNAATCTVEIPPRLLLSASLRVHVNNSMSCYATPDCHKFRDPQPVDFMYTAGHAVAYGIAPPEGYLYELPQGSSRTRSS</sequence>
<evidence type="ECO:0000313" key="1">
    <source>
        <dbReference type="EMBL" id="EMD38672.1"/>
    </source>
</evidence>
<name>M2RJM4_CERS8</name>
<dbReference type="EMBL" id="KB445795">
    <property type="protein sequence ID" value="EMD38672.1"/>
    <property type="molecule type" value="Genomic_DNA"/>
</dbReference>